<name>A0A4C1SX84_EUMVA</name>
<protein>
    <submittedName>
        <fullName evidence="1">Uncharacterized protein</fullName>
    </submittedName>
</protein>
<comment type="caution">
    <text evidence="1">The sequence shown here is derived from an EMBL/GenBank/DDBJ whole genome shotgun (WGS) entry which is preliminary data.</text>
</comment>
<accession>A0A4C1SX84</accession>
<reference evidence="1 2" key="1">
    <citation type="journal article" date="2019" name="Commun. Biol.">
        <title>The bagworm genome reveals a unique fibroin gene that provides high tensile strength.</title>
        <authorList>
            <person name="Kono N."/>
            <person name="Nakamura H."/>
            <person name="Ohtoshi R."/>
            <person name="Tomita M."/>
            <person name="Numata K."/>
            <person name="Arakawa K."/>
        </authorList>
    </citation>
    <scope>NUCLEOTIDE SEQUENCE [LARGE SCALE GENOMIC DNA]</scope>
</reference>
<gene>
    <name evidence="1" type="ORF">EVAR_5163_1</name>
</gene>
<dbReference type="Proteomes" id="UP000299102">
    <property type="component" value="Unassembled WGS sequence"/>
</dbReference>
<proteinExistence type="predicted"/>
<evidence type="ECO:0000313" key="2">
    <source>
        <dbReference type="Proteomes" id="UP000299102"/>
    </source>
</evidence>
<sequence length="124" mass="13575">MSFGDVLKCAALVTSQWDVSIAACAVIHDVSEVLWLPQVLMPNWPQTTRFTENIRSDVHLANCSYETNNIRKRSAPRPKEFGGPPSDPTACVNIGRASSVVIGLVKMSCDGTNNVRVFSVPDNR</sequence>
<evidence type="ECO:0000313" key="1">
    <source>
        <dbReference type="EMBL" id="GBP05880.1"/>
    </source>
</evidence>
<dbReference type="AlphaFoldDB" id="A0A4C1SX84"/>
<organism evidence="1 2">
    <name type="scientific">Eumeta variegata</name>
    <name type="common">Bagworm moth</name>
    <name type="synonym">Eumeta japonica</name>
    <dbReference type="NCBI Taxonomy" id="151549"/>
    <lineage>
        <taxon>Eukaryota</taxon>
        <taxon>Metazoa</taxon>
        <taxon>Ecdysozoa</taxon>
        <taxon>Arthropoda</taxon>
        <taxon>Hexapoda</taxon>
        <taxon>Insecta</taxon>
        <taxon>Pterygota</taxon>
        <taxon>Neoptera</taxon>
        <taxon>Endopterygota</taxon>
        <taxon>Lepidoptera</taxon>
        <taxon>Glossata</taxon>
        <taxon>Ditrysia</taxon>
        <taxon>Tineoidea</taxon>
        <taxon>Psychidae</taxon>
        <taxon>Oiketicinae</taxon>
        <taxon>Eumeta</taxon>
    </lineage>
</organism>
<dbReference type="EMBL" id="BGZK01000019">
    <property type="protein sequence ID" value="GBP05880.1"/>
    <property type="molecule type" value="Genomic_DNA"/>
</dbReference>
<keyword evidence="2" id="KW-1185">Reference proteome</keyword>